<evidence type="ECO:0000313" key="2">
    <source>
        <dbReference type="EMBL" id="NBE08619.1"/>
    </source>
</evidence>
<evidence type="ECO:0000313" key="3">
    <source>
        <dbReference type="Proteomes" id="UP001517376"/>
    </source>
</evidence>
<gene>
    <name evidence="2" type="ORF">GU920_13845</name>
</gene>
<accession>A0ABW9Y7Z4</accession>
<keyword evidence="3" id="KW-1185">Reference proteome</keyword>
<evidence type="ECO:0008006" key="4">
    <source>
        <dbReference type="Google" id="ProtNLM"/>
    </source>
</evidence>
<dbReference type="RefSeq" id="WP_161767675.1">
    <property type="nucleotide sequence ID" value="NZ_JAAATW010000003.1"/>
</dbReference>
<feature type="transmembrane region" description="Helical" evidence="1">
    <location>
        <begin position="166"/>
        <end position="188"/>
    </location>
</feature>
<keyword evidence="1" id="KW-0472">Membrane</keyword>
<protein>
    <recommendedName>
        <fullName evidence="4">Threonine/homoserine/homoserine lactone efflux protein</fullName>
    </recommendedName>
</protein>
<dbReference type="Proteomes" id="UP001517376">
    <property type="component" value="Unassembled WGS sequence"/>
</dbReference>
<organism evidence="2 3">
    <name type="scientific">Paragemmobacter ruber</name>
    <dbReference type="NCBI Taxonomy" id="1985673"/>
    <lineage>
        <taxon>Bacteria</taxon>
        <taxon>Pseudomonadati</taxon>
        <taxon>Pseudomonadota</taxon>
        <taxon>Alphaproteobacteria</taxon>
        <taxon>Rhodobacterales</taxon>
        <taxon>Paracoccaceae</taxon>
        <taxon>Paragemmobacter</taxon>
    </lineage>
</organism>
<proteinExistence type="predicted"/>
<feature type="transmembrane region" description="Helical" evidence="1">
    <location>
        <begin position="67"/>
        <end position="85"/>
    </location>
</feature>
<keyword evidence="1" id="KW-1133">Transmembrane helix</keyword>
<feature type="transmembrane region" description="Helical" evidence="1">
    <location>
        <begin position="39"/>
        <end position="61"/>
    </location>
</feature>
<keyword evidence="1" id="KW-0812">Transmembrane</keyword>
<feature type="transmembrane region" description="Helical" evidence="1">
    <location>
        <begin position="6"/>
        <end position="27"/>
    </location>
</feature>
<dbReference type="EMBL" id="JAAATW010000003">
    <property type="protein sequence ID" value="NBE08619.1"/>
    <property type="molecule type" value="Genomic_DNA"/>
</dbReference>
<evidence type="ECO:0000256" key="1">
    <source>
        <dbReference type="SAM" id="Phobius"/>
    </source>
</evidence>
<name>A0ABW9Y7Z4_9RHOB</name>
<comment type="caution">
    <text evidence="2">The sequence shown here is derived from an EMBL/GenBank/DDBJ whole genome shotgun (WGS) entry which is preliminary data.</text>
</comment>
<sequence length="189" mass="19332">MTIAELGLALAILLLTPGPTNTLMLMAGAERGWRGVVRLIPVEVAAYLAVIAPLALLAQGMAAQLGAVRPVVALLAGGWVLYLAWSMWRSRPQDGAQGTVSARRLAVTTMLNPKGLIMGLVLLPAAGATPAAFGMLVLCIAGVAALWAGIGCGVPGSRREAPLPPLWRRAASVWLAGLAVFIVAGGIAA</sequence>
<feature type="transmembrane region" description="Helical" evidence="1">
    <location>
        <begin position="132"/>
        <end position="154"/>
    </location>
</feature>
<reference evidence="3" key="1">
    <citation type="submission" date="2020-01" db="EMBL/GenBank/DDBJ databases">
        <title>Sphingomonas sp. strain CSW-10.</title>
        <authorList>
            <person name="Chen W.-M."/>
        </authorList>
    </citation>
    <scope>NUCLEOTIDE SEQUENCE [LARGE SCALE GENOMIC DNA]</scope>
    <source>
        <strain evidence="3">CCP-1</strain>
    </source>
</reference>